<reference evidence="1" key="3">
    <citation type="submission" date="2023-03" db="EMBL/GenBank/DDBJ databases">
        <authorList>
            <person name="Zhaxybayeva O."/>
            <person name="Kogay R."/>
            <person name="Koppenhofer S."/>
            <person name="Beatty J.T."/>
            <person name="Kuhn J.H."/>
            <person name="Lang A.S."/>
        </authorList>
    </citation>
    <scope>NUCLEOTIDE SEQUENCE</scope>
    <source>
        <strain evidence="1">Dshi_2172</strain>
    </source>
</reference>
<dbReference type="InterPro" id="IPR008767">
    <property type="entry name" value="Phage_SPP1_head-tail_adaptor"/>
</dbReference>
<organism evidence="1">
    <name type="scientific">Dinogtaviriform tomaschi</name>
    <dbReference type="NCBI Taxonomy" id="3041226"/>
    <lineage>
        <taxon>Viruses</taxon>
        <taxon>Viruses incertae sedis</taxon>
        <taxon>Rhodogtaviriformidae</taxon>
        <taxon>Dinogtaviriform</taxon>
    </lineage>
</organism>
<evidence type="ECO:0000313" key="1">
    <source>
        <dbReference type="EMBL" id="DBA12233.1"/>
    </source>
</evidence>
<dbReference type="Gene3D" id="2.40.10.270">
    <property type="entry name" value="Bacteriophage SPP1 head-tail adaptor protein"/>
    <property type="match status" value="1"/>
</dbReference>
<protein>
    <submittedName>
        <fullName evidence="1">Head-tail adaptor protein</fullName>
    </submittedName>
</protein>
<dbReference type="InterPro" id="IPR038666">
    <property type="entry name" value="SSP1_head-tail_sf"/>
</dbReference>
<reference evidence="1" key="2">
    <citation type="journal article" date="2023" name="Arch. Virol.">
        <title>Changes to virus taxonomy and the ICTV Statutes ratified by the International Committee on Taxonomy of Viruses (2023).</title>
        <authorList>
            <person name="Zerbini F.M."/>
            <person name="Siddell S.G."/>
            <person name="Lefkowitz E.J."/>
            <person name="Mushegian A.R."/>
            <person name="Adriaenssens E.M."/>
            <person name="Alfenas-Zerbini P."/>
            <person name="Dempsey D.M."/>
            <person name="Dutilh B.E."/>
            <person name="Garcia M.L."/>
            <person name="Hendrickson R.C."/>
            <person name="Junglen S."/>
            <person name="Krupovic M."/>
            <person name="Kuhn J.H."/>
            <person name="Lambert A.J."/>
            <person name="Lobocka M."/>
            <person name="Oksanen H.M."/>
            <person name="Robertson D.L."/>
            <person name="Rubino L."/>
            <person name="Sabanadzovic S."/>
            <person name="Simmonds P."/>
            <person name="Smith D.B."/>
            <person name="Suzuki N."/>
            <person name="Van Doorslaer K."/>
            <person name="Vandamme A.M."/>
            <person name="Varsani A."/>
        </authorList>
    </citation>
    <scope>NUCLEOTIDE SEQUENCE</scope>
    <source>
        <strain evidence="1">Dshi_2172</strain>
    </source>
</reference>
<dbReference type="Pfam" id="PF05521">
    <property type="entry name" value="Phage_HCP"/>
    <property type="match status" value="1"/>
</dbReference>
<dbReference type="EMBL" id="BK063302">
    <property type="protein sequence ID" value="DBA12233.1"/>
    <property type="molecule type" value="Genomic_DNA"/>
</dbReference>
<name>A0AA48SFJ1_9VIRU</name>
<sequence length="112" mass="12560">MTPVLSRKLILEERVQVPDGAGGFQESWEARGMLWADVRMRSGRETTRRPAVAVSMTSSRITVRAAPFGSPSRPKPDQRFREGNRTFRILAVGEADHDARFLTCFVDEEVPG</sequence>
<accession>A0AA48SFJ1</accession>
<reference evidence="1" key="1">
    <citation type="journal article" date="2022" name="Virus Evol.">
        <title>Formal recognition and classification of gene transfer agents as viriforms.</title>
        <authorList>
            <person name="Kogay R."/>
            <person name="Koppenhofer S."/>
            <person name="Beatty J.T."/>
            <person name="Kuhn J.H."/>
            <person name="Lang A.S."/>
            <person name="Zhaxybayeva O."/>
        </authorList>
    </citation>
    <scope>NUCLEOTIDE SEQUENCE</scope>
    <source>
        <strain evidence="1">Dshi_2172</strain>
    </source>
</reference>
<proteinExistence type="predicted"/>